<dbReference type="InterPro" id="IPR013154">
    <property type="entry name" value="ADH-like_N"/>
</dbReference>
<dbReference type="SUPFAM" id="SSF50129">
    <property type="entry name" value="GroES-like"/>
    <property type="match status" value="1"/>
</dbReference>
<dbReference type="GO" id="GO:0003939">
    <property type="term" value="F:L-iditol 2-dehydrogenase (NAD+) activity"/>
    <property type="evidence" value="ECO:0007669"/>
    <property type="project" value="UniProtKB-EC"/>
</dbReference>
<dbReference type="PANTHER" id="PTHR43401:SF2">
    <property type="entry name" value="L-THREONINE 3-DEHYDROGENASE"/>
    <property type="match status" value="1"/>
</dbReference>
<dbReference type="EC" id="1.1.1.14" evidence="5"/>
<dbReference type="Gene3D" id="3.90.180.10">
    <property type="entry name" value="Medium-chain alcohol dehydrogenases, catalytic domain"/>
    <property type="match status" value="2"/>
</dbReference>
<dbReference type="Proteomes" id="UP000523079">
    <property type="component" value="Unassembled WGS sequence"/>
</dbReference>
<dbReference type="Pfam" id="PF00107">
    <property type="entry name" value="ADH_zinc_N"/>
    <property type="match status" value="1"/>
</dbReference>
<keyword evidence="2 5" id="KW-0560">Oxidoreductase</keyword>
<dbReference type="Gene3D" id="3.40.50.720">
    <property type="entry name" value="NAD(P)-binding Rossmann-like Domain"/>
    <property type="match status" value="1"/>
</dbReference>
<comment type="caution">
    <text evidence="5">The sequence shown here is derived from an EMBL/GenBank/DDBJ whole genome shotgun (WGS) entry which is preliminary data.</text>
</comment>
<dbReference type="InterPro" id="IPR011032">
    <property type="entry name" value="GroES-like_sf"/>
</dbReference>
<evidence type="ECO:0000259" key="4">
    <source>
        <dbReference type="Pfam" id="PF08240"/>
    </source>
</evidence>
<dbReference type="Pfam" id="PF08240">
    <property type="entry name" value="ADH_N"/>
    <property type="match status" value="1"/>
</dbReference>
<evidence type="ECO:0000259" key="3">
    <source>
        <dbReference type="Pfam" id="PF00107"/>
    </source>
</evidence>
<accession>A0A7W3IPT2</accession>
<evidence type="ECO:0000313" key="6">
    <source>
        <dbReference type="Proteomes" id="UP000523079"/>
    </source>
</evidence>
<name>A0A7W3IPT2_9ACTN</name>
<organism evidence="5 6">
    <name type="scientific">Microlunatus kandeliicorticis</name>
    <dbReference type="NCBI Taxonomy" id="1759536"/>
    <lineage>
        <taxon>Bacteria</taxon>
        <taxon>Bacillati</taxon>
        <taxon>Actinomycetota</taxon>
        <taxon>Actinomycetes</taxon>
        <taxon>Propionibacteriales</taxon>
        <taxon>Propionibacteriaceae</taxon>
        <taxon>Microlunatus</taxon>
    </lineage>
</organism>
<evidence type="ECO:0000256" key="2">
    <source>
        <dbReference type="ARBA" id="ARBA00023002"/>
    </source>
</evidence>
<dbReference type="InterPro" id="IPR013149">
    <property type="entry name" value="ADH-like_C"/>
</dbReference>
<dbReference type="PANTHER" id="PTHR43401">
    <property type="entry name" value="L-THREONINE 3-DEHYDROGENASE"/>
    <property type="match status" value="1"/>
</dbReference>
<keyword evidence="6" id="KW-1185">Reference proteome</keyword>
<evidence type="ECO:0000256" key="1">
    <source>
        <dbReference type="ARBA" id="ARBA00001947"/>
    </source>
</evidence>
<protein>
    <submittedName>
        <fullName evidence="5">L-iditol 2-dehydrogenase</fullName>
        <ecNumber evidence="5">1.1.1.14</ecNumber>
    </submittedName>
</protein>
<proteinExistence type="predicted"/>
<reference evidence="5 6" key="1">
    <citation type="submission" date="2020-07" db="EMBL/GenBank/DDBJ databases">
        <title>Sequencing the genomes of 1000 actinobacteria strains.</title>
        <authorList>
            <person name="Klenk H.-P."/>
        </authorList>
    </citation>
    <scope>NUCLEOTIDE SEQUENCE [LARGE SCALE GENOMIC DNA]</scope>
    <source>
        <strain evidence="5 6">DSM 100723</strain>
    </source>
</reference>
<comment type="cofactor">
    <cofactor evidence="1">
        <name>Zn(2+)</name>
        <dbReference type="ChEBI" id="CHEBI:29105"/>
    </cofactor>
</comment>
<evidence type="ECO:0000313" key="5">
    <source>
        <dbReference type="EMBL" id="MBA8792999.1"/>
    </source>
</evidence>
<dbReference type="AlphaFoldDB" id="A0A7W3IPT2"/>
<feature type="domain" description="Alcohol dehydrogenase-like C-terminal" evidence="3">
    <location>
        <begin position="153"/>
        <end position="283"/>
    </location>
</feature>
<gene>
    <name evidence="5" type="ORF">FHX74_000593</name>
</gene>
<dbReference type="SUPFAM" id="SSF51735">
    <property type="entry name" value="NAD(P)-binding Rossmann-fold domains"/>
    <property type="match status" value="1"/>
</dbReference>
<dbReference type="RefSeq" id="WP_182558564.1">
    <property type="nucleotide sequence ID" value="NZ_JACGWT010000001.1"/>
</dbReference>
<dbReference type="EMBL" id="JACGWT010000001">
    <property type="protein sequence ID" value="MBA8792999.1"/>
    <property type="molecule type" value="Genomic_DNA"/>
</dbReference>
<dbReference type="InterPro" id="IPR036291">
    <property type="entry name" value="NAD(P)-bd_dom_sf"/>
</dbReference>
<dbReference type="InterPro" id="IPR050129">
    <property type="entry name" value="Zn_alcohol_dh"/>
</dbReference>
<feature type="domain" description="Alcohol dehydrogenase-like N-terminal" evidence="4">
    <location>
        <begin position="24"/>
        <end position="109"/>
    </location>
</feature>
<sequence>MRAATLADRGVIEVRDYPEPEPEPGHVLVAMHYASICGSDLHVIFDGFHDETRLGLPGYPGHEGTGTVIDPGGTGLAAGTPVLTVPFGRQGGCFAAVQSVPEAQLVPLPAGGDLRRLLLAQQLGTTVYAMKKFLPADREAPEIAVVVGAGSAGLFFLQQLKARGATVIITDLDAERLATARRFGADVTVHGPEDSVAEATLDHTGGRGAPLVIEAAGGIEARALAVASAAHGATLGAFGYPDRPGAEPFDVDGAFRRALTVAFSNNTQGEPGLASFRTAVELITDGVIEVDHCLQAMYDLEDAAEAVATARDHGRGAAKIGLVLPAAG</sequence>